<feature type="transmembrane region" description="Helical" evidence="1">
    <location>
        <begin position="35"/>
        <end position="57"/>
    </location>
</feature>
<gene>
    <name evidence="2" type="ORF">UT41_C0001G0119</name>
</gene>
<evidence type="ECO:0000313" key="2">
    <source>
        <dbReference type="EMBL" id="KKR12575.1"/>
    </source>
</evidence>
<accession>A0A0G0QQ95</accession>
<keyword evidence="1" id="KW-0812">Transmembrane</keyword>
<proteinExistence type="predicted"/>
<evidence type="ECO:0000313" key="3">
    <source>
        <dbReference type="Proteomes" id="UP000034665"/>
    </source>
</evidence>
<dbReference type="AlphaFoldDB" id="A0A0G0QQ95"/>
<dbReference type="EMBL" id="LBWR01000001">
    <property type="protein sequence ID" value="KKR12575.1"/>
    <property type="molecule type" value="Genomic_DNA"/>
</dbReference>
<dbReference type="Proteomes" id="UP000034665">
    <property type="component" value="Unassembled WGS sequence"/>
</dbReference>
<reference evidence="2 3" key="1">
    <citation type="journal article" date="2015" name="Nature">
        <title>rRNA introns, odd ribosomes, and small enigmatic genomes across a large radiation of phyla.</title>
        <authorList>
            <person name="Brown C.T."/>
            <person name="Hug L.A."/>
            <person name="Thomas B.C."/>
            <person name="Sharon I."/>
            <person name="Castelle C.J."/>
            <person name="Singh A."/>
            <person name="Wilkins M.J."/>
            <person name="Williams K.H."/>
            <person name="Banfield J.F."/>
        </authorList>
    </citation>
    <scope>NUCLEOTIDE SEQUENCE [LARGE SCALE GENOMIC DNA]</scope>
</reference>
<evidence type="ECO:0000256" key="1">
    <source>
        <dbReference type="SAM" id="Phobius"/>
    </source>
</evidence>
<keyword evidence="1" id="KW-1133">Transmembrane helix</keyword>
<dbReference type="STRING" id="1619013.UT41_C0001G0119"/>
<sequence>MTVSIVIPAEAGTQYSIDSRLRGNDRIRGYLPPKIAFLIFWRILFRTTINMLFFIPFDAAVV</sequence>
<keyword evidence="1" id="KW-0472">Membrane</keyword>
<protein>
    <submittedName>
        <fullName evidence="2">Uncharacterized protein</fullName>
    </submittedName>
</protein>
<organism evidence="2 3">
    <name type="scientific">Candidatus Wolfebacteria bacterium GW2011_GWC2_39_22</name>
    <dbReference type="NCBI Taxonomy" id="1619013"/>
    <lineage>
        <taxon>Bacteria</taxon>
        <taxon>Candidatus Wolfeibacteriota</taxon>
    </lineage>
</organism>
<comment type="caution">
    <text evidence="2">The sequence shown here is derived from an EMBL/GenBank/DDBJ whole genome shotgun (WGS) entry which is preliminary data.</text>
</comment>
<name>A0A0G0QQ95_9BACT</name>